<evidence type="ECO:0000256" key="8">
    <source>
        <dbReference type="ARBA" id="ARBA00023235"/>
    </source>
</evidence>
<evidence type="ECO:0000259" key="10">
    <source>
        <dbReference type="PROSITE" id="PS52040"/>
    </source>
</evidence>
<dbReference type="PROSITE" id="PS52040">
    <property type="entry name" value="TOPO_IIA"/>
    <property type="match status" value="1"/>
</dbReference>
<dbReference type="GO" id="GO:0005524">
    <property type="term" value="F:ATP binding"/>
    <property type="evidence" value="ECO:0007669"/>
    <property type="project" value="UniProtKB-KW"/>
</dbReference>
<organism evidence="11 12">
    <name type="scientific">Rotaria sordida</name>
    <dbReference type="NCBI Taxonomy" id="392033"/>
    <lineage>
        <taxon>Eukaryota</taxon>
        <taxon>Metazoa</taxon>
        <taxon>Spiralia</taxon>
        <taxon>Gnathifera</taxon>
        <taxon>Rotifera</taxon>
        <taxon>Eurotatoria</taxon>
        <taxon>Bdelloidea</taxon>
        <taxon>Philodinida</taxon>
        <taxon>Philodinidae</taxon>
        <taxon>Rotaria</taxon>
    </lineage>
</organism>
<evidence type="ECO:0000256" key="3">
    <source>
        <dbReference type="ARBA" id="ARBA00012895"/>
    </source>
</evidence>
<dbReference type="SUPFAM" id="SSF56719">
    <property type="entry name" value="Type II DNA topoisomerase"/>
    <property type="match status" value="1"/>
</dbReference>
<dbReference type="PANTHER" id="PTHR10169">
    <property type="entry name" value="DNA TOPOISOMERASE/GYRASE"/>
    <property type="match status" value="1"/>
</dbReference>
<dbReference type="GO" id="GO:0006265">
    <property type="term" value="P:DNA topological change"/>
    <property type="evidence" value="ECO:0007669"/>
    <property type="project" value="UniProtKB-UniRule"/>
</dbReference>
<dbReference type="GO" id="GO:0005634">
    <property type="term" value="C:nucleus"/>
    <property type="evidence" value="ECO:0007669"/>
    <property type="project" value="TreeGrafter"/>
</dbReference>
<dbReference type="GO" id="GO:0000819">
    <property type="term" value="P:sister chromatid segregation"/>
    <property type="evidence" value="ECO:0007669"/>
    <property type="project" value="TreeGrafter"/>
</dbReference>
<evidence type="ECO:0000256" key="2">
    <source>
        <dbReference type="ARBA" id="ARBA00001946"/>
    </source>
</evidence>
<comment type="catalytic activity">
    <reaction evidence="1 9">
        <text>ATP-dependent breakage, passage and rejoining of double-stranded DNA.</text>
        <dbReference type="EC" id="5.6.2.2"/>
    </reaction>
</comment>
<evidence type="ECO:0000256" key="9">
    <source>
        <dbReference type="PROSITE-ProRule" id="PRU01384"/>
    </source>
</evidence>
<dbReference type="GO" id="GO:0003918">
    <property type="term" value="F:DNA topoisomerase type II (double strand cut, ATP-hydrolyzing) activity"/>
    <property type="evidence" value="ECO:0007669"/>
    <property type="project" value="UniProtKB-EC"/>
</dbReference>
<sequence length="71" mass="7837">MAYNHGEQSLTNTIGDLPQNFLGSNNTHFLLPSSQFGTSLYGDNDEASVHYSFTQLSLPALSLFNKNDELL</sequence>
<dbReference type="PANTHER" id="PTHR10169:SF38">
    <property type="entry name" value="DNA TOPOISOMERASE 2"/>
    <property type="match status" value="1"/>
</dbReference>
<dbReference type="EMBL" id="CAJNOO010002383">
    <property type="protein sequence ID" value="CAF1262853.1"/>
    <property type="molecule type" value="Genomic_DNA"/>
</dbReference>
<evidence type="ECO:0000256" key="4">
    <source>
        <dbReference type="ARBA" id="ARBA00022741"/>
    </source>
</evidence>
<keyword evidence="6 9" id="KW-0799">Topoisomerase</keyword>
<evidence type="ECO:0000256" key="5">
    <source>
        <dbReference type="ARBA" id="ARBA00022840"/>
    </source>
</evidence>
<reference evidence="11" key="1">
    <citation type="submission" date="2021-02" db="EMBL/GenBank/DDBJ databases">
        <authorList>
            <person name="Nowell W R."/>
        </authorList>
    </citation>
    <scope>NUCLEOTIDE SEQUENCE</scope>
</reference>
<dbReference type="InterPro" id="IPR050634">
    <property type="entry name" value="DNA_Topoisomerase_II"/>
</dbReference>
<dbReference type="InterPro" id="IPR013758">
    <property type="entry name" value="Topo_IIA_A/C_ab"/>
</dbReference>
<dbReference type="Pfam" id="PF00521">
    <property type="entry name" value="DNA_topoisoIV"/>
    <property type="match status" value="1"/>
</dbReference>
<keyword evidence="7 9" id="KW-0238">DNA-binding</keyword>
<dbReference type="GO" id="GO:0000712">
    <property type="term" value="P:resolution of meiotic recombination intermediates"/>
    <property type="evidence" value="ECO:0007669"/>
    <property type="project" value="TreeGrafter"/>
</dbReference>
<comment type="caution">
    <text evidence="11">The sequence shown here is derived from an EMBL/GenBank/DDBJ whole genome shotgun (WGS) entry which is preliminary data.</text>
</comment>
<protein>
    <recommendedName>
        <fullName evidence="3">DNA topoisomerase (ATP-hydrolyzing)</fullName>
        <ecNumber evidence="3">5.6.2.2</ecNumber>
    </recommendedName>
</protein>
<name>A0A815AZC9_9BILA</name>
<dbReference type="GO" id="GO:0003677">
    <property type="term" value="F:DNA binding"/>
    <property type="evidence" value="ECO:0007669"/>
    <property type="project" value="UniProtKB-UniRule"/>
</dbReference>
<dbReference type="InterPro" id="IPR013760">
    <property type="entry name" value="Topo_IIA-like_dom_sf"/>
</dbReference>
<comment type="cofactor">
    <cofactor evidence="2">
        <name>Mg(2+)</name>
        <dbReference type="ChEBI" id="CHEBI:18420"/>
    </cofactor>
</comment>
<evidence type="ECO:0000256" key="1">
    <source>
        <dbReference type="ARBA" id="ARBA00000185"/>
    </source>
</evidence>
<evidence type="ECO:0000256" key="6">
    <source>
        <dbReference type="ARBA" id="ARBA00023029"/>
    </source>
</evidence>
<feature type="active site" description="O-(5'-phospho-DNA)-tyrosine intermediate" evidence="9">
    <location>
        <position position="51"/>
    </location>
</feature>
<evidence type="ECO:0000256" key="7">
    <source>
        <dbReference type="ARBA" id="ARBA00023125"/>
    </source>
</evidence>
<dbReference type="AlphaFoldDB" id="A0A815AZC9"/>
<feature type="domain" description="Topo IIA-type catalytic" evidence="10">
    <location>
        <begin position="1"/>
        <end position="71"/>
    </location>
</feature>
<dbReference type="Proteomes" id="UP000663882">
    <property type="component" value="Unassembled WGS sequence"/>
</dbReference>
<dbReference type="OrthoDB" id="276498at2759"/>
<keyword evidence="5" id="KW-0067">ATP-binding</keyword>
<dbReference type="Gene3D" id="3.90.199.10">
    <property type="entry name" value="Topoisomerase II, domain 5"/>
    <property type="match status" value="1"/>
</dbReference>
<proteinExistence type="predicted"/>
<accession>A0A815AZC9</accession>
<gene>
    <name evidence="11" type="ORF">RFH988_LOCUS27772</name>
</gene>
<dbReference type="EC" id="5.6.2.2" evidence="3"/>
<evidence type="ECO:0000313" key="11">
    <source>
        <dbReference type="EMBL" id="CAF1262853.1"/>
    </source>
</evidence>
<keyword evidence="8 9" id="KW-0413">Isomerase</keyword>
<dbReference type="InterPro" id="IPR002205">
    <property type="entry name" value="Topo_IIA_dom_A"/>
</dbReference>
<keyword evidence="4" id="KW-0547">Nucleotide-binding</keyword>
<evidence type="ECO:0000313" key="12">
    <source>
        <dbReference type="Proteomes" id="UP000663882"/>
    </source>
</evidence>